<dbReference type="Gene3D" id="3.40.50.2300">
    <property type="match status" value="2"/>
</dbReference>
<gene>
    <name evidence="5" type="ORF">WN59_12625</name>
</gene>
<dbReference type="AlphaFoldDB" id="A0A0M2SDU5"/>
<evidence type="ECO:0000256" key="2">
    <source>
        <dbReference type="ARBA" id="ARBA00023125"/>
    </source>
</evidence>
<evidence type="ECO:0000256" key="1">
    <source>
        <dbReference type="ARBA" id="ARBA00023015"/>
    </source>
</evidence>
<dbReference type="InterPro" id="IPR028082">
    <property type="entry name" value="Peripla_BP_I"/>
</dbReference>
<keyword evidence="2" id="KW-0238">DNA-binding</keyword>
<dbReference type="GO" id="GO:0003700">
    <property type="term" value="F:DNA-binding transcription factor activity"/>
    <property type="evidence" value="ECO:0007669"/>
    <property type="project" value="TreeGrafter"/>
</dbReference>
<keyword evidence="3" id="KW-0804">Transcription</keyword>
<keyword evidence="6" id="KW-1185">Reference proteome</keyword>
<dbReference type="PATRIC" id="fig|1432562.3.peg.2530"/>
<protein>
    <recommendedName>
        <fullName evidence="4">HTH lacI-type domain-containing protein</fullName>
    </recommendedName>
</protein>
<dbReference type="PROSITE" id="PS50932">
    <property type="entry name" value="HTH_LACI_2"/>
    <property type="match status" value="1"/>
</dbReference>
<evidence type="ECO:0000256" key="3">
    <source>
        <dbReference type="ARBA" id="ARBA00023163"/>
    </source>
</evidence>
<dbReference type="Gene3D" id="1.10.260.40">
    <property type="entry name" value="lambda repressor-like DNA-binding domains"/>
    <property type="match status" value="1"/>
</dbReference>
<organism evidence="5 6">
    <name type="scientific">Salinicoccus sediminis</name>
    <dbReference type="NCBI Taxonomy" id="1432562"/>
    <lineage>
        <taxon>Bacteria</taxon>
        <taxon>Bacillati</taxon>
        <taxon>Bacillota</taxon>
        <taxon>Bacilli</taxon>
        <taxon>Bacillales</taxon>
        <taxon>Staphylococcaceae</taxon>
        <taxon>Salinicoccus</taxon>
    </lineage>
</organism>
<sequence length="334" mass="37029">MKRVTINDVAQAAHVSKTTVSHYLNGRYTAMGEDTKKRISRAVRDLNYQPNVVAKSLKDKKTMTIGIIVANILHSFSTQIIRAIEDYARRVNYHVIVCNADNDPHKEEDYIRMLRAKQIDGIVVIPTEGNAGLFTGLAADGYPTVFVDRIIEGAPVPSFMLDNETAVRVAFSHLTGKGHSAIGFVSQPLCGITPRHERMDEYRRLCGKNDMGTFEIVGKLDVMEDCISRLTSEGKLPGALIVSNDLALFEVLKALKHLGLIIPDDVSIITIDDIGFAEFFNPAITVVAQPAFSIGTEAAWSLFDIINGEERPVKTHRFTPELIIRESVKDYANE</sequence>
<dbReference type="PANTHER" id="PTHR30146">
    <property type="entry name" value="LACI-RELATED TRANSCRIPTIONAL REPRESSOR"/>
    <property type="match status" value="1"/>
</dbReference>
<dbReference type="PANTHER" id="PTHR30146:SF109">
    <property type="entry name" value="HTH-TYPE TRANSCRIPTIONAL REGULATOR GALS"/>
    <property type="match status" value="1"/>
</dbReference>
<dbReference type="CDD" id="cd19977">
    <property type="entry name" value="PBP1_EndR-like"/>
    <property type="match status" value="1"/>
</dbReference>
<dbReference type="SUPFAM" id="SSF47413">
    <property type="entry name" value="lambda repressor-like DNA-binding domains"/>
    <property type="match status" value="1"/>
</dbReference>
<dbReference type="STRING" id="1432562.WN59_12625"/>
<comment type="caution">
    <text evidence="5">The sequence shown here is derived from an EMBL/GenBank/DDBJ whole genome shotgun (WGS) entry which is preliminary data.</text>
</comment>
<accession>A0A0M2SDU5</accession>
<dbReference type="Proteomes" id="UP000034287">
    <property type="component" value="Unassembled WGS sequence"/>
</dbReference>
<dbReference type="InterPro" id="IPR000843">
    <property type="entry name" value="HTH_LacI"/>
</dbReference>
<dbReference type="RefSeq" id="WP_046580670.1">
    <property type="nucleotide sequence ID" value="NZ_LAYZ01000026.1"/>
</dbReference>
<dbReference type="Pfam" id="PF00356">
    <property type="entry name" value="LacI"/>
    <property type="match status" value="1"/>
</dbReference>
<dbReference type="PROSITE" id="PS00356">
    <property type="entry name" value="HTH_LACI_1"/>
    <property type="match status" value="1"/>
</dbReference>
<keyword evidence="1" id="KW-0805">Transcription regulation</keyword>
<dbReference type="Pfam" id="PF13377">
    <property type="entry name" value="Peripla_BP_3"/>
    <property type="match status" value="1"/>
</dbReference>
<name>A0A0M2SDU5_9STAP</name>
<evidence type="ECO:0000259" key="4">
    <source>
        <dbReference type="PROSITE" id="PS50932"/>
    </source>
</evidence>
<dbReference type="SMART" id="SM00354">
    <property type="entry name" value="HTH_LACI"/>
    <property type="match status" value="1"/>
</dbReference>
<evidence type="ECO:0000313" key="5">
    <source>
        <dbReference type="EMBL" id="KKK32889.1"/>
    </source>
</evidence>
<dbReference type="SUPFAM" id="SSF53822">
    <property type="entry name" value="Periplasmic binding protein-like I"/>
    <property type="match status" value="1"/>
</dbReference>
<evidence type="ECO:0000313" key="6">
    <source>
        <dbReference type="Proteomes" id="UP000034287"/>
    </source>
</evidence>
<proteinExistence type="predicted"/>
<dbReference type="InterPro" id="IPR046335">
    <property type="entry name" value="LacI/GalR-like_sensor"/>
</dbReference>
<reference evidence="5 6" key="1">
    <citation type="submission" date="2015-04" db="EMBL/GenBank/DDBJ databases">
        <title>Taxonomic description and genome sequence of Salinicoccus sediminis sp. nov., a novel hyper halotolerant bacterium isolated from marine sediment.</title>
        <authorList>
            <person name="Mathan Kumar R."/>
            <person name="Kaur G."/>
            <person name="Kumar N."/>
            <person name="Kumar A."/>
            <person name="Singh N.K."/>
            <person name="Kaur N."/>
            <person name="Mayilraj S."/>
        </authorList>
    </citation>
    <scope>NUCLEOTIDE SEQUENCE [LARGE SCALE GENOMIC DNA]</scope>
    <source>
        <strain evidence="5 6">SV-16</strain>
    </source>
</reference>
<dbReference type="CDD" id="cd01392">
    <property type="entry name" value="HTH_LacI"/>
    <property type="match status" value="1"/>
</dbReference>
<dbReference type="InterPro" id="IPR010982">
    <property type="entry name" value="Lambda_DNA-bd_dom_sf"/>
</dbReference>
<dbReference type="OrthoDB" id="1639518at2"/>
<feature type="domain" description="HTH lacI-type" evidence="4">
    <location>
        <begin position="4"/>
        <end position="59"/>
    </location>
</feature>
<dbReference type="GO" id="GO:0000976">
    <property type="term" value="F:transcription cis-regulatory region binding"/>
    <property type="evidence" value="ECO:0007669"/>
    <property type="project" value="TreeGrafter"/>
</dbReference>
<dbReference type="EMBL" id="LAYZ01000026">
    <property type="protein sequence ID" value="KKK32889.1"/>
    <property type="molecule type" value="Genomic_DNA"/>
</dbReference>